<organism evidence="5">
    <name type="scientific">hydrothermal vent metagenome</name>
    <dbReference type="NCBI Taxonomy" id="652676"/>
    <lineage>
        <taxon>unclassified sequences</taxon>
        <taxon>metagenomes</taxon>
        <taxon>ecological metagenomes</taxon>
    </lineage>
</organism>
<dbReference type="GO" id="GO:0003700">
    <property type="term" value="F:DNA-binding transcription factor activity"/>
    <property type="evidence" value="ECO:0007669"/>
    <property type="project" value="InterPro"/>
</dbReference>
<evidence type="ECO:0000259" key="4">
    <source>
        <dbReference type="PROSITE" id="PS01124"/>
    </source>
</evidence>
<dbReference type="Pfam" id="PF06719">
    <property type="entry name" value="AraC_N"/>
    <property type="match status" value="1"/>
</dbReference>
<dbReference type="PANTHER" id="PTHR43280">
    <property type="entry name" value="ARAC-FAMILY TRANSCRIPTIONAL REGULATOR"/>
    <property type="match status" value="1"/>
</dbReference>
<keyword evidence="2" id="KW-0238">DNA-binding</keyword>
<dbReference type="Gene3D" id="1.10.10.60">
    <property type="entry name" value="Homeodomain-like"/>
    <property type="match status" value="2"/>
</dbReference>
<name>A0A3B0T4X8_9ZZZZ</name>
<dbReference type="SUPFAM" id="SSF46689">
    <property type="entry name" value="Homeodomain-like"/>
    <property type="match status" value="2"/>
</dbReference>
<dbReference type="EMBL" id="UOEL01000102">
    <property type="protein sequence ID" value="VAW13385.1"/>
    <property type="molecule type" value="Genomic_DNA"/>
</dbReference>
<dbReference type="PRINTS" id="PR00032">
    <property type="entry name" value="HTHARAC"/>
</dbReference>
<proteinExistence type="predicted"/>
<evidence type="ECO:0000256" key="3">
    <source>
        <dbReference type="ARBA" id="ARBA00023163"/>
    </source>
</evidence>
<dbReference type="InterPro" id="IPR018062">
    <property type="entry name" value="HTH_AraC-typ_CS"/>
</dbReference>
<dbReference type="InterPro" id="IPR020449">
    <property type="entry name" value="Tscrpt_reg_AraC-type_HTH"/>
</dbReference>
<protein>
    <recommendedName>
        <fullName evidence="4">HTH araC/xylS-type domain-containing protein</fullName>
    </recommendedName>
</protein>
<reference evidence="5" key="1">
    <citation type="submission" date="2018-06" db="EMBL/GenBank/DDBJ databases">
        <authorList>
            <person name="Zhirakovskaya E."/>
        </authorList>
    </citation>
    <scope>NUCLEOTIDE SEQUENCE</scope>
</reference>
<dbReference type="AlphaFoldDB" id="A0A3B0T4X8"/>
<dbReference type="PANTHER" id="PTHR43280:SF28">
    <property type="entry name" value="HTH-TYPE TRANSCRIPTIONAL ACTIVATOR RHAS"/>
    <property type="match status" value="1"/>
</dbReference>
<dbReference type="InterPro" id="IPR018060">
    <property type="entry name" value="HTH_AraC"/>
</dbReference>
<accession>A0A3B0T4X8</accession>
<evidence type="ECO:0000256" key="2">
    <source>
        <dbReference type="ARBA" id="ARBA00023125"/>
    </source>
</evidence>
<dbReference type="InterPro" id="IPR009594">
    <property type="entry name" value="Tscrpt_reg_HTH_AraC_N"/>
</dbReference>
<dbReference type="Pfam" id="PF12833">
    <property type="entry name" value="HTH_18"/>
    <property type="match status" value="1"/>
</dbReference>
<keyword evidence="1" id="KW-0805">Transcription regulation</keyword>
<dbReference type="SMART" id="SM00342">
    <property type="entry name" value="HTH_ARAC"/>
    <property type="match status" value="1"/>
</dbReference>
<dbReference type="InterPro" id="IPR009057">
    <property type="entry name" value="Homeodomain-like_sf"/>
</dbReference>
<dbReference type="PROSITE" id="PS00041">
    <property type="entry name" value="HTH_ARAC_FAMILY_1"/>
    <property type="match status" value="1"/>
</dbReference>
<sequence length="312" mass="36128">MSNRIVKSSNLLNSFRYQIENSQKGVLIERKALLSSKNIELHFYETITRAKDVLMQFNLPVIAVMLQGEKTVEMDGLGKFEYAPGESLIIPAERKLKIDFPSASIENPTQCLAFIPDASLVEEAVYDYYKKTDTWDTKSDDGKIDFSADLLLRDEAILQTVNYLLYLFQEKNEHRDFFINMTTKELIIRILQSKARKAFLNNFQKNENRMTHIANYIKRNIGNPISVQDLSKEANMSKSNFFTLFKNSFGISPNEYIINEKMQKAKIIIQASSDRSIGQIARDLGYSDSSYFCKQFKNHTGYTPRQYERKHN</sequence>
<dbReference type="PROSITE" id="PS01124">
    <property type="entry name" value="HTH_ARAC_FAMILY_2"/>
    <property type="match status" value="1"/>
</dbReference>
<gene>
    <name evidence="5" type="ORF">MNBD_BACTEROID03-316</name>
</gene>
<feature type="domain" description="HTH araC/xylS-type" evidence="4">
    <location>
        <begin position="211"/>
        <end position="310"/>
    </location>
</feature>
<evidence type="ECO:0000256" key="1">
    <source>
        <dbReference type="ARBA" id="ARBA00023015"/>
    </source>
</evidence>
<evidence type="ECO:0000313" key="5">
    <source>
        <dbReference type="EMBL" id="VAW13385.1"/>
    </source>
</evidence>
<dbReference type="GO" id="GO:0043565">
    <property type="term" value="F:sequence-specific DNA binding"/>
    <property type="evidence" value="ECO:0007669"/>
    <property type="project" value="InterPro"/>
</dbReference>
<keyword evidence="3" id="KW-0804">Transcription</keyword>